<organism evidence="8 9">
    <name type="scientific">Wigglesworthia glossinidia endosymbiont of Glossina morsitans morsitans</name>
    <name type="common">Yale colony</name>
    <dbReference type="NCBI Taxonomy" id="1142511"/>
    <lineage>
        <taxon>Bacteria</taxon>
        <taxon>Pseudomonadati</taxon>
        <taxon>Pseudomonadota</taxon>
        <taxon>Gammaproteobacteria</taxon>
        <taxon>Enterobacterales</taxon>
        <taxon>Erwiniaceae</taxon>
        <taxon>Wigglesworthia</taxon>
    </lineage>
</organism>
<dbReference type="OrthoDB" id="9783509at2"/>
<dbReference type="NCBIfam" id="TIGR02273">
    <property type="entry name" value="16S_RimM"/>
    <property type="match status" value="1"/>
</dbReference>
<comment type="domain">
    <text evidence="5">The PRC barrel domain binds ribosomal protein uS19.</text>
</comment>
<dbReference type="InterPro" id="IPR002676">
    <property type="entry name" value="RimM_N"/>
</dbReference>
<comment type="subunit">
    <text evidence="5">Binds ribosomal protein uS19.</text>
</comment>
<name>H6Q567_WIGGL</name>
<dbReference type="GO" id="GO:0005840">
    <property type="term" value="C:ribosome"/>
    <property type="evidence" value="ECO:0007669"/>
    <property type="project" value="InterPro"/>
</dbReference>
<dbReference type="AlphaFoldDB" id="H6Q567"/>
<dbReference type="InterPro" id="IPR009000">
    <property type="entry name" value="Transl_B-barrel_sf"/>
</dbReference>
<dbReference type="Pfam" id="PF01782">
    <property type="entry name" value="RimM"/>
    <property type="match status" value="1"/>
</dbReference>
<dbReference type="Gene3D" id="2.30.30.240">
    <property type="entry name" value="PRC-barrel domain"/>
    <property type="match status" value="1"/>
</dbReference>
<dbReference type="SUPFAM" id="SSF50447">
    <property type="entry name" value="Translation proteins"/>
    <property type="match status" value="1"/>
</dbReference>
<dbReference type="SUPFAM" id="SSF50346">
    <property type="entry name" value="PRC-barrel domain"/>
    <property type="match status" value="1"/>
</dbReference>
<dbReference type="EMBL" id="CP003315">
    <property type="protein sequence ID" value="AFA41350.1"/>
    <property type="molecule type" value="Genomic_DNA"/>
</dbReference>
<keyword evidence="2 5" id="KW-0690">Ribosome biogenesis</keyword>
<dbReference type="GO" id="GO:0043022">
    <property type="term" value="F:ribosome binding"/>
    <property type="evidence" value="ECO:0007669"/>
    <property type="project" value="InterPro"/>
</dbReference>
<evidence type="ECO:0000256" key="2">
    <source>
        <dbReference type="ARBA" id="ARBA00022517"/>
    </source>
</evidence>
<dbReference type="InterPro" id="IPR011033">
    <property type="entry name" value="PRC_barrel-like_sf"/>
</dbReference>
<dbReference type="Pfam" id="PF24986">
    <property type="entry name" value="PRC_RimM"/>
    <property type="match status" value="1"/>
</dbReference>
<evidence type="ECO:0000313" key="9">
    <source>
        <dbReference type="Proteomes" id="UP000009061"/>
    </source>
</evidence>
<dbReference type="GO" id="GO:0042274">
    <property type="term" value="P:ribosomal small subunit biogenesis"/>
    <property type="evidence" value="ECO:0007669"/>
    <property type="project" value="UniProtKB-UniRule"/>
</dbReference>
<keyword evidence="3 5" id="KW-0698">rRNA processing</keyword>
<dbReference type="InterPro" id="IPR036976">
    <property type="entry name" value="RimM_N_sf"/>
</dbReference>
<evidence type="ECO:0000256" key="4">
    <source>
        <dbReference type="ARBA" id="ARBA00023186"/>
    </source>
</evidence>
<dbReference type="KEGG" id="wgl:WIGMOR_0531"/>
<evidence type="ECO:0000259" key="6">
    <source>
        <dbReference type="Pfam" id="PF01782"/>
    </source>
</evidence>
<sequence>MIHDILISIGKIGAPFGIKGWVKVISYTEKSQNIFKYQPWIFKINNIYQKCYVTSWKTYYKKFIAKIEAINNRCAASSITNLNVMLFQKQLNKLKNNEYYLHEIIGLQVLNTKNFNLGKVVNFLRSSHHDILVIRSQKKNHLRFKEYLIPFVYEVFIKKIDKNSKIIRVDWNSNFYNKQK</sequence>
<comment type="function">
    <text evidence="5">An accessory protein needed during the final step in the assembly of 30S ribosomal subunit, possibly for assembly of the head region. Essential for efficient processing of 16S rRNA. May be needed both before and after RbfA during the maturation of 16S rRNA. It has affinity for free ribosomal 30S subunits but not for 70S ribosomes.</text>
</comment>
<evidence type="ECO:0000256" key="5">
    <source>
        <dbReference type="HAMAP-Rule" id="MF_00014"/>
    </source>
</evidence>
<protein>
    <recommendedName>
        <fullName evidence="5">Ribosome maturation factor RimM</fullName>
    </recommendedName>
</protein>
<accession>H6Q567</accession>
<dbReference type="Proteomes" id="UP000009061">
    <property type="component" value="Chromosome"/>
</dbReference>
<keyword evidence="9" id="KW-1185">Reference proteome</keyword>
<feature type="domain" description="Ribosome maturation factor RimM PRC barrel" evidence="7">
    <location>
        <begin position="102"/>
        <end position="172"/>
    </location>
</feature>
<reference evidence="8 9" key="1">
    <citation type="journal article" date="2012" name="MBio">
        <title>Insight into the transmission biology and species-specific functional capabilities of tsetse (Diptera: glossinidae) obligate symbiont wigglesworthia.</title>
        <authorList>
            <person name="Rio R.V."/>
            <person name="Symula R.E."/>
            <person name="Wang J."/>
            <person name="Lohs C."/>
            <person name="Wu Y.N."/>
            <person name="Snyder A.K."/>
            <person name="Bjornson R.D."/>
            <person name="Oshima K."/>
            <person name="Biehl B.S."/>
            <person name="Perna N.T."/>
            <person name="Hattori M."/>
            <person name="Aksoy S."/>
        </authorList>
    </citation>
    <scope>NUCLEOTIDE SEQUENCE [LARGE SCALE GENOMIC DNA]</scope>
    <source>
        <strain evidence="8">WGM</strain>
    </source>
</reference>
<keyword evidence="1 5" id="KW-0963">Cytoplasm</keyword>
<evidence type="ECO:0000256" key="3">
    <source>
        <dbReference type="ARBA" id="ARBA00022552"/>
    </source>
</evidence>
<dbReference type="Gene3D" id="2.40.30.60">
    <property type="entry name" value="RimM"/>
    <property type="match status" value="1"/>
</dbReference>
<dbReference type="InterPro" id="IPR056792">
    <property type="entry name" value="PRC_RimM"/>
</dbReference>
<evidence type="ECO:0000259" key="7">
    <source>
        <dbReference type="Pfam" id="PF24986"/>
    </source>
</evidence>
<dbReference type="eggNOG" id="COG0806">
    <property type="taxonomic scope" value="Bacteria"/>
</dbReference>
<dbReference type="PANTHER" id="PTHR33692:SF1">
    <property type="entry name" value="RIBOSOME MATURATION FACTOR RIMM"/>
    <property type="match status" value="1"/>
</dbReference>
<evidence type="ECO:0000313" key="8">
    <source>
        <dbReference type="EMBL" id="AFA41350.1"/>
    </source>
</evidence>
<dbReference type="STRING" id="1142511.WIGMOR_0531"/>
<feature type="domain" description="RimM N-terminal" evidence="6">
    <location>
        <begin position="9"/>
        <end position="84"/>
    </location>
</feature>
<dbReference type="RefSeq" id="WP_014354289.1">
    <property type="nucleotide sequence ID" value="NC_016893.1"/>
</dbReference>
<dbReference type="PANTHER" id="PTHR33692">
    <property type="entry name" value="RIBOSOME MATURATION FACTOR RIMM"/>
    <property type="match status" value="1"/>
</dbReference>
<comment type="subcellular location">
    <subcellularLocation>
        <location evidence="5">Cytoplasm</location>
    </subcellularLocation>
</comment>
<gene>
    <name evidence="5 8" type="primary">rimM</name>
    <name evidence="8" type="synonym">yfjA</name>
    <name evidence="8" type="ORF">WIGMOR_0531</name>
</gene>
<evidence type="ECO:0000256" key="1">
    <source>
        <dbReference type="ARBA" id="ARBA00022490"/>
    </source>
</evidence>
<keyword evidence="4 5" id="KW-0143">Chaperone</keyword>
<dbReference type="InterPro" id="IPR011961">
    <property type="entry name" value="RimM"/>
</dbReference>
<comment type="similarity">
    <text evidence="5">Belongs to the RimM family.</text>
</comment>
<dbReference type="GO" id="GO:0005737">
    <property type="term" value="C:cytoplasm"/>
    <property type="evidence" value="ECO:0007669"/>
    <property type="project" value="UniProtKB-SubCell"/>
</dbReference>
<dbReference type="HOGENOM" id="CLU_077636_1_0_6"/>
<dbReference type="HAMAP" id="MF_00014">
    <property type="entry name" value="Ribosome_mat_RimM"/>
    <property type="match status" value="1"/>
</dbReference>
<dbReference type="GO" id="GO:0006364">
    <property type="term" value="P:rRNA processing"/>
    <property type="evidence" value="ECO:0007669"/>
    <property type="project" value="UniProtKB-UniRule"/>
</dbReference>
<proteinExistence type="inferred from homology"/>